<protein>
    <submittedName>
        <fullName evidence="10">Helicase SEN1</fullName>
    </submittedName>
</protein>
<sequence length="878" mass="99682">MSDFESDDEVHKEKGKGDKKSDEDKSLLSLIFSWSLKDIFNKDLFKDKVQKIPKEFASVDYYLGSYIFPLMEEIHADLCSALEAICQAPLIEIESVEEIVSDKQLGFCIVAADGNAAYEPKQSDIFVLSETRPKHISDLTRNRTPYIIASVVKGGDDEGLPPNHFIIRTSQNKEVKKYSGMQKHRDSLFAVFLLNMTTYNRIWKSLDQEIAKQRNTNIIKKILRYDSSMAGDCSSTSSEESSYFHDMKVRDSLQQFKLNDSQLTAVLDCISARQRRHNSIKLIWGPPGTGKTKTISTLLWTLLAKRCRTLTCAPTNTAILEVASRLLRLIREFSDDDDYSLGDLVLIGNKDRMNIGDDLSMVFLDNRVKRLLKCLAPLTGWRQCINSLTFFLENAVSQYKIYIETETLSEDLPSDSTSEDIFKCMNLVPKVIETFGHLLFSEAVSDKKLEDLFELTYHEDCEISLPVNLLNNIQASKTTTFELHQTRYFLLIILKYLSEHLHVPAFIDKRSIEEFCLQRATLLFSTASSSFKLHGMEIKSPLEMLVVDEAAQLKECESLIPLQLLGVQHAVLIGDEYQLPAMVKSKVSENAGFGRSLFERLCSLGQKKHLLDVQYRMHPSISKFPNSNFYDNKILDGPNVICKSYEKHYLHGAIYGSYSFINIERGKEATDNIGKRWKNMIEVAAVLHIVKDLFKASLTSGQKISVGVISPYKAQVVAIQEKLGYTYDRYEDFHVNVKTIDGFQGGEEDIIIISTVRSNKSGSVGFLSNSQRTNVALTRAKHCLWILGNGPTLTNSESIWGRLVHDAKKRGCFFNADDDRGLADAITDACIELDDLNDLLNMDSLHISRPKWQKSNRPSSSFFRRDSSRGRDPDKKRW</sequence>
<dbReference type="Pfam" id="PF20073">
    <property type="entry name" value="DUF6469"/>
    <property type="match status" value="1"/>
</dbReference>
<feature type="domain" description="DNA2/NAM7 helicase helicase" evidence="6">
    <location>
        <begin position="257"/>
        <end position="586"/>
    </location>
</feature>
<dbReference type="RefSeq" id="XP_029117914.1">
    <property type="nucleotide sequence ID" value="XM_029262081.1"/>
</dbReference>
<feature type="domain" description="DUF6469" evidence="8">
    <location>
        <begin position="114"/>
        <end position="207"/>
    </location>
</feature>
<feature type="domain" description="DNA2/NAM7 helicase-like C-terminal" evidence="7">
    <location>
        <begin position="594"/>
        <end position="789"/>
    </location>
</feature>
<evidence type="ECO:0000256" key="2">
    <source>
        <dbReference type="ARBA" id="ARBA00022801"/>
    </source>
</evidence>
<dbReference type="GO" id="GO:0005524">
    <property type="term" value="F:ATP binding"/>
    <property type="evidence" value="ECO:0007669"/>
    <property type="project" value="UniProtKB-KW"/>
</dbReference>
<keyword evidence="2" id="KW-0378">Hydrolase</keyword>
<dbReference type="PANTHER" id="PTHR10887:SF515">
    <property type="entry name" value="P-LOOP CONTAINING NUCLEOSIDE TRIPHOSPHATE HYDROLASES SUPERFAMILY PROTEIN"/>
    <property type="match status" value="1"/>
</dbReference>
<dbReference type="GO" id="GO:0004386">
    <property type="term" value="F:helicase activity"/>
    <property type="evidence" value="ECO:0007669"/>
    <property type="project" value="UniProtKB-KW"/>
</dbReference>
<dbReference type="GO" id="GO:0016787">
    <property type="term" value="F:hydrolase activity"/>
    <property type="evidence" value="ECO:0007669"/>
    <property type="project" value="UniProtKB-KW"/>
</dbReference>
<feature type="region of interest" description="Disordered" evidence="5">
    <location>
        <begin position="1"/>
        <end position="22"/>
    </location>
</feature>
<evidence type="ECO:0000256" key="3">
    <source>
        <dbReference type="ARBA" id="ARBA00022806"/>
    </source>
</evidence>
<keyword evidence="1" id="KW-0547">Nucleotide-binding</keyword>
<keyword evidence="3 10" id="KW-0347">Helicase</keyword>
<dbReference type="InterPro" id="IPR041677">
    <property type="entry name" value="DNA2/NAM7_AAA_11"/>
</dbReference>
<dbReference type="Pfam" id="PF13087">
    <property type="entry name" value="AAA_12"/>
    <property type="match status" value="1"/>
</dbReference>
<evidence type="ECO:0000313" key="9">
    <source>
        <dbReference type="Proteomes" id="UP000504607"/>
    </source>
</evidence>
<evidence type="ECO:0000259" key="7">
    <source>
        <dbReference type="Pfam" id="PF13087"/>
    </source>
</evidence>
<dbReference type="InterPro" id="IPR047187">
    <property type="entry name" value="SF1_C_Upf1"/>
</dbReference>
<dbReference type="Pfam" id="PF13086">
    <property type="entry name" value="AAA_11"/>
    <property type="match status" value="1"/>
</dbReference>
<evidence type="ECO:0000259" key="8">
    <source>
        <dbReference type="Pfam" id="PF20073"/>
    </source>
</evidence>
<dbReference type="AlphaFoldDB" id="A0A8N4IBL9"/>
<dbReference type="FunFam" id="3.40.50.300:FF:000326">
    <property type="entry name" value="P-loop containing nucleoside triphosphate hydrolase"/>
    <property type="match status" value="1"/>
</dbReference>
<feature type="region of interest" description="Disordered" evidence="5">
    <location>
        <begin position="850"/>
        <end position="878"/>
    </location>
</feature>
<evidence type="ECO:0000256" key="5">
    <source>
        <dbReference type="SAM" id="MobiDB-lite"/>
    </source>
</evidence>
<dbReference type="InterPro" id="IPR045055">
    <property type="entry name" value="DNA2/NAM7-like"/>
</dbReference>
<feature type="compositionally biased region" description="Basic and acidic residues" evidence="5">
    <location>
        <begin position="9"/>
        <end position="22"/>
    </location>
</feature>
<evidence type="ECO:0000313" key="10">
    <source>
        <dbReference type="RefSeq" id="XP_029117914.1"/>
    </source>
</evidence>
<name>A0A8N4IBL9_ELAGV</name>
<keyword evidence="9" id="KW-1185">Reference proteome</keyword>
<dbReference type="SUPFAM" id="SSF52540">
    <property type="entry name" value="P-loop containing nucleoside triphosphate hydrolases"/>
    <property type="match status" value="1"/>
</dbReference>
<feature type="compositionally biased region" description="Basic and acidic residues" evidence="5">
    <location>
        <begin position="863"/>
        <end position="878"/>
    </location>
</feature>
<keyword evidence="4" id="KW-0067">ATP-binding</keyword>
<reference evidence="10" key="1">
    <citation type="submission" date="2025-08" db="UniProtKB">
        <authorList>
            <consortium name="RefSeq"/>
        </authorList>
    </citation>
    <scope>IDENTIFICATION</scope>
</reference>
<dbReference type="GO" id="GO:0005694">
    <property type="term" value="C:chromosome"/>
    <property type="evidence" value="ECO:0007669"/>
    <property type="project" value="UniProtKB-ARBA"/>
</dbReference>
<gene>
    <name evidence="10" type="primary">LOC105035897</name>
</gene>
<proteinExistence type="predicted"/>
<dbReference type="InterPro" id="IPR041679">
    <property type="entry name" value="DNA2/NAM7-like_C"/>
</dbReference>
<dbReference type="CDD" id="cd18808">
    <property type="entry name" value="SF1_C_Upf1"/>
    <property type="match status" value="1"/>
</dbReference>
<evidence type="ECO:0000259" key="6">
    <source>
        <dbReference type="Pfam" id="PF13086"/>
    </source>
</evidence>
<dbReference type="Gene3D" id="3.40.50.300">
    <property type="entry name" value="P-loop containing nucleotide triphosphate hydrolases"/>
    <property type="match status" value="2"/>
</dbReference>
<accession>A0A8N4IBL9</accession>
<evidence type="ECO:0000256" key="4">
    <source>
        <dbReference type="ARBA" id="ARBA00022840"/>
    </source>
</evidence>
<evidence type="ECO:0000256" key="1">
    <source>
        <dbReference type="ARBA" id="ARBA00022741"/>
    </source>
</evidence>
<dbReference type="PANTHER" id="PTHR10887">
    <property type="entry name" value="DNA2/NAM7 HELICASE FAMILY"/>
    <property type="match status" value="1"/>
</dbReference>
<dbReference type="InterPro" id="IPR027417">
    <property type="entry name" value="P-loop_NTPase"/>
</dbReference>
<organism evidence="9 10">
    <name type="scientific">Elaeis guineensis var. tenera</name>
    <name type="common">Oil palm</name>
    <dbReference type="NCBI Taxonomy" id="51953"/>
    <lineage>
        <taxon>Eukaryota</taxon>
        <taxon>Viridiplantae</taxon>
        <taxon>Streptophyta</taxon>
        <taxon>Embryophyta</taxon>
        <taxon>Tracheophyta</taxon>
        <taxon>Spermatophyta</taxon>
        <taxon>Magnoliopsida</taxon>
        <taxon>Liliopsida</taxon>
        <taxon>Arecaceae</taxon>
        <taxon>Arecoideae</taxon>
        <taxon>Cocoseae</taxon>
        <taxon>Elaeidinae</taxon>
        <taxon>Elaeis</taxon>
    </lineage>
</organism>
<dbReference type="InterPro" id="IPR045529">
    <property type="entry name" value="DUF6469"/>
</dbReference>
<dbReference type="Proteomes" id="UP000504607">
    <property type="component" value="Unplaced"/>
</dbReference>
<dbReference type="OrthoDB" id="6513042at2759"/>